<keyword evidence="2" id="KW-0489">Methyltransferase</keyword>
<proteinExistence type="predicted"/>
<sequence length="312" mass="36026">MTKLHTQDLTQITDRLRTILQKTEPKETIEFLVVNPDVATSTYNGMRLQIDNETVIYRGYKTWLDLAHILGCRMLTPKPIDEHFILMRYEKLAADSFHASDAKKEEKYGSDSIFSAIHKNEEAGFLHYFTQVLHNVKIDERKRVLNLGINSGDEFELIQKISKNFTNLELLGIDYCASAIESAKEKFQHNSNVTLLQADINRLNELDLGEFDLIISIGTLQSSNLEYNKLLMSLVQNQLSRKGAVILAWPNCRWRDGEMIYGARMKNYSFSEMSNLYKDVVFAKKYLQQKKFRVTITGKDYIFVTATSIQKN</sequence>
<feature type="domain" description="Methyltransferase" evidence="1">
    <location>
        <begin position="140"/>
        <end position="260"/>
    </location>
</feature>
<dbReference type="AlphaFoldDB" id="A0A7C3CAP9"/>
<gene>
    <name evidence="2" type="ORF">ENJ67_04365</name>
</gene>
<evidence type="ECO:0000259" key="1">
    <source>
        <dbReference type="Pfam" id="PF13847"/>
    </source>
</evidence>
<dbReference type="SUPFAM" id="SSF53335">
    <property type="entry name" value="S-adenosyl-L-methionine-dependent methyltransferases"/>
    <property type="match status" value="1"/>
</dbReference>
<dbReference type="Pfam" id="PF13847">
    <property type="entry name" value="Methyltransf_31"/>
    <property type="match status" value="1"/>
</dbReference>
<name>A0A7C3CAP9_9BACT</name>
<dbReference type="GO" id="GO:0008168">
    <property type="term" value="F:methyltransferase activity"/>
    <property type="evidence" value="ECO:0007669"/>
    <property type="project" value="UniProtKB-KW"/>
</dbReference>
<dbReference type="GO" id="GO:0032259">
    <property type="term" value="P:methylation"/>
    <property type="evidence" value="ECO:0007669"/>
    <property type="project" value="UniProtKB-KW"/>
</dbReference>
<dbReference type="EMBL" id="DRNH01000233">
    <property type="protein sequence ID" value="HFB53945.1"/>
    <property type="molecule type" value="Genomic_DNA"/>
</dbReference>
<comment type="caution">
    <text evidence="2">The sequence shown here is derived from an EMBL/GenBank/DDBJ whole genome shotgun (WGS) entry which is preliminary data.</text>
</comment>
<organism evidence="2">
    <name type="scientific">Sulfurimonas autotrophica</name>
    <dbReference type="NCBI Taxonomy" id="202747"/>
    <lineage>
        <taxon>Bacteria</taxon>
        <taxon>Pseudomonadati</taxon>
        <taxon>Campylobacterota</taxon>
        <taxon>Epsilonproteobacteria</taxon>
        <taxon>Campylobacterales</taxon>
        <taxon>Sulfurimonadaceae</taxon>
        <taxon>Sulfurimonas</taxon>
    </lineage>
</organism>
<dbReference type="Proteomes" id="UP000886390">
    <property type="component" value="Unassembled WGS sequence"/>
</dbReference>
<protein>
    <submittedName>
        <fullName evidence="2">Methyltransferase domain-containing protein</fullName>
    </submittedName>
</protein>
<dbReference type="InterPro" id="IPR029063">
    <property type="entry name" value="SAM-dependent_MTases_sf"/>
</dbReference>
<keyword evidence="2" id="KW-0808">Transferase</keyword>
<dbReference type="CDD" id="cd02440">
    <property type="entry name" value="AdoMet_MTases"/>
    <property type="match status" value="1"/>
</dbReference>
<reference evidence="2" key="1">
    <citation type="journal article" date="2020" name="mSystems">
        <title>Genome- and Community-Level Interaction Insights into Carbon Utilization and Element Cycling Functions of Hydrothermarchaeota in Hydrothermal Sediment.</title>
        <authorList>
            <person name="Zhou Z."/>
            <person name="Liu Y."/>
            <person name="Xu W."/>
            <person name="Pan J."/>
            <person name="Luo Z.H."/>
            <person name="Li M."/>
        </authorList>
    </citation>
    <scope>NUCLEOTIDE SEQUENCE [LARGE SCALE GENOMIC DNA]</scope>
    <source>
        <strain evidence="2">HyVt-507</strain>
    </source>
</reference>
<accession>A0A7C3CAP9</accession>
<evidence type="ECO:0000313" key="2">
    <source>
        <dbReference type="EMBL" id="HFB53945.1"/>
    </source>
</evidence>
<dbReference type="InterPro" id="IPR025714">
    <property type="entry name" value="Methyltranfer_dom"/>
</dbReference>
<dbReference type="Gene3D" id="3.40.50.150">
    <property type="entry name" value="Vaccinia Virus protein VP39"/>
    <property type="match status" value="1"/>
</dbReference>